<keyword evidence="3" id="KW-1185">Reference proteome</keyword>
<evidence type="ECO:0000313" key="3">
    <source>
        <dbReference type="Proteomes" id="UP001296104"/>
    </source>
</evidence>
<feature type="compositionally biased region" description="Basic and acidic residues" evidence="1">
    <location>
        <begin position="337"/>
        <end position="351"/>
    </location>
</feature>
<gene>
    <name evidence="2" type="ORF">LECACI_7A010065</name>
</gene>
<protein>
    <submittedName>
        <fullName evidence="2">Uncharacterized protein</fullName>
    </submittedName>
</protein>
<dbReference type="Proteomes" id="UP001296104">
    <property type="component" value="Unassembled WGS sequence"/>
</dbReference>
<dbReference type="AlphaFoldDB" id="A0AAI8Z9K3"/>
<name>A0AAI8Z9K3_9PEZI</name>
<reference evidence="2" key="1">
    <citation type="submission" date="2023-11" db="EMBL/GenBank/DDBJ databases">
        <authorList>
            <person name="Alioto T."/>
            <person name="Alioto T."/>
            <person name="Gomez Garrido J."/>
        </authorList>
    </citation>
    <scope>NUCLEOTIDE SEQUENCE</scope>
</reference>
<evidence type="ECO:0000313" key="2">
    <source>
        <dbReference type="EMBL" id="CAK4034907.1"/>
    </source>
</evidence>
<accession>A0AAI8Z9K3</accession>
<comment type="caution">
    <text evidence="2">The sequence shown here is derived from an EMBL/GenBank/DDBJ whole genome shotgun (WGS) entry which is preliminary data.</text>
</comment>
<sequence length="404" mass="44020">MLVPKHILPSAVALATTARASAIPFSDTAANASLGNAVLSPTSAYAMKRSPETAYESARVRGQALYNALSQPGQAGVLTRWDNADRQFAESGWTQYLTIPHEVELEQCVRPVLRAGHGFMSIDDMYVSHYIQDRPYMMDGKQWPPTGTEYKNYYGPGIIISLEGTSPSIRRGQPGPKLTKWSDVAMLTYHKLYLTDPEKAKDNYLQSFLQCGVIDGGSSGIINQLKKKLKIPKQVAFPGNKFEPGQEGFDALLGTRDGEVVAHAIYDHRPNLGWFTISDALMWSDNFGTPSIWYKIVGEPGTASGVRVGVPGSSSASGSRPGQQRGGSSRGQKRSRERGTPHGTRADRDDAHEDEDQDSPISKRAPGAVNTTQAQQRGLRFARLSESSNSERSPFGSSNLTAWG</sequence>
<feature type="compositionally biased region" description="Polar residues" evidence="1">
    <location>
        <begin position="385"/>
        <end position="404"/>
    </location>
</feature>
<evidence type="ECO:0000256" key="1">
    <source>
        <dbReference type="SAM" id="MobiDB-lite"/>
    </source>
</evidence>
<proteinExistence type="predicted"/>
<dbReference type="EMBL" id="CAVMBE010000147">
    <property type="protein sequence ID" value="CAK4034907.1"/>
    <property type="molecule type" value="Genomic_DNA"/>
</dbReference>
<feature type="compositionally biased region" description="Low complexity" evidence="1">
    <location>
        <begin position="305"/>
        <end position="323"/>
    </location>
</feature>
<feature type="region of interest" description="Disordered" evidence="1">
    <location>
        <begin position="305"/>
        <end position="404"/>
    </location>
</feature>
<organism evidence="2 3">
    <name type="scientific">Lecanosticta acicola</name>
    <dbReference type="NCBI Taxonomy" id="111012"/>
    <lineage>
        <taxon>Eukaryota</taxon>
        <taxon>Fungi</taxon>
        <taxon>Dikarya</taxon>
        <taxon>Ascomycota</taxon>
        <taxon>Pezizomycotina</taxon>
        <taxon>Dothideomycetes</taxon>
        <taxon>Dothideomycetidae</taxon>
        <taxon>Mycosphaerellales</taxon>
        <taxon>Mycosphaerellaceae</taxon>
        <taxon>Lecanosticta</taxon>
    </lineage>
</organism>